<dbReference type="Gene3D" id="1.10.630.10">
    <property type="entry name" value="Cytochrome P450"/>
    <property type="match status" value="1"/>
</dbReference>
<feature type="binding site" description="axial binding residue" evidence="3">
    <location>
        <position position="408"/>
    </location>
    <ligand>
        <name>heme</name>
        <dbReference type="ChEBI" id="CHEBI:30413"/>
    </ligand>
    <ligandPart>
        <name>Fe</name>
        <dbReference type="ChEBI" id="CHEBI:18248"/>
    </ligandPart>
</feature>
<keyword evidence="3 4" id="KW-0408">Iron</keyword>
<dbReference type="PRINTS" id="PR00385">
    <property type="entry name" value="P450"/>
</dbReference>
<accession>A0A3N0GIP6</accession>
<keyword evidence="4" id="KW-0560">Oxidoreductase</keyword>
<name>A0A3N0GIP6_9ACTN</name>
<comment type="caution">
    <text evidence="5">The sequence shown here is derived from an EMBL/GenBank/DDBJ whole genome shotgun (WGS) entry which is preliminary data.</text>
</comment>
<dbReference type="CDD" id="cd11053">
    <property type="entry name" value="CYP110-like"/>
    <property type="match status" value="1"/>
</dbReference>
<protein>
    <submittedName>
        <fullName evidence="5">Cytochrome P450</fullName>
    </submittedName>
</protein>
<comment type="similarity">
    <text evidence="2 4">Belongs to the cytochrome P450 family.</text>
</comment>
<dbReference type="GO" id="GO:0016705">
    <property type="term" value="F:oxidoreductase activity, acting on paired donors, with incorporation or reduction of molecular oxygen"/>
    <property type="evidence" value="ECO:0007669"/>
    <property type="project" value="InterPro"/>
</dbReference>
<evidence type="ECO:0000256" key="2">
    <source>
        <dbReference type="ARBA" id="ARBA00010617"/>
    </source>
</evidence>
<sequence length="463" mass="51169">MTSSPDCPANGQRYGSGVTQLTTTRAGLPPGLRLPDALQAILLMRYRPTVMRRLHQQHGDVFSIRMPYGPHGSMVTVVALANPEDIRQVFAGNVTTYHAGEGNSSLLDVMGEHSLLLLDEGQHARARKLLTPAFTTGALNGYRPMFADLARAEIERWSDGDEFAAIGRMQAITLEIILRVVFGVTDPERLAELRPLVTKIANLDLIMLLAWRYPQLQKLPPWRGHAAAQQELDNLLYAEIAARRADPTTSDRDDLLSRLLRPSDDGDVLTDAELRDQLITFLLAGHETTATALSWTLHELAHHPEAMSRAQQAVDNPSLESDQYLEAVVKEAMRLRPVIFQATRTLTEDTDVAGYRLPAGVVVSPALGLVGLSEALHDDVSEFRPDRFLGSNPSTNTWIPFGGGPRRCIGAAFSLVESVEILRELLRAYEIEPVRPRPEHLRPRGIINAPSHGSRIRVRARAS</sequence>
<dbReference type="EMBL" id="RJSF01000046">
    <property type="protein sequence ID" value="RNM12076.1"/>
    <property type="molecule type" value="Genomic_DNA"/>
</dbReference>
<evidence type="ECO:0000256" key="3">
    <source>
        <dbReference type="PIRSR" id="PIRSR602401-1"/>
    </source>
</evidence>
<gene>
    <name evidence="5" type="ORF">EFL26_19865</name>
</gene>
<keyword evidence="6" id="KW-1185">Reference proteome</keyword>
<dbReference type="GO" id="GO:0020037">
    <property type="term" value="F:heme binding"/>
    <property type="evidence" value="ECO:0007669"/>
    <property type="project" value="InterPro"/>
</dbReference>
<dbReference type="GO" id="GO:0005506">
    <property type="term" value="F:iron ion binding"/>
    <property type="evidence" value="ECO:0007669"/>
    <property type="project" value="InterPro"/>
</dbReference>
<dbReference type="GO" id="GO:0004497">
    <property type="term" value="F:monooxygenase activity"/>
    <property type="evidence" value="ECO:0007669"/>
    <property type="project" value="UniProtKB-KW"/>
</dbReference>
<reference evidence="5 6" key="1">
    <citation type="submission" date="2018-11" db="EMBL/GenBank/DDBJ databases">
        <authorList>
            <person name="Li F."/>
        </authorList>
    </citation>
    <scope>NUCLEOTIDE SEQUENCE [LARGE SCALE GENOMIC DNA]</scope>
    <source>
        <strain evidence="5 6">Gsoil 818</strain>
    </source>
</reference>
<dbReference type="SUPFAM" id="SSF48264">
    <property type="entry name" value="Cytochrome P450"/>
    <property type="match status" value="1"/>
</dbReference>
<dbReference type="InterPro" id="IPR001128">
    <property type="entry name" value="Cyt_P450"/>
</dbReference>
<evidence type="ECO:0000313" key="5">
    <source>
        <dbReference type="EMBL" id="RNM12076.1"/>
    </source>
</evidence>
<dbReference type="Proteomes" id="UP000279994">
    <property type="component" value="Unassembled WGS sequence"/>
</dbReference>
<evidence type="ECO:0000256" key="4">
    <source>
        <dbReference type="RuleBase" id="RU000461"/>
    </source>
</evidence>
<dbReference type="PRINTS" id="PR00463">
    <property type="entry name" value="EP450I"/>
</dbReference>
<keyword evidence="4" id="KW-0503">Monooxygenase</keyword>
<dbReference type="Pfam" id="PF00067">
    <property type="entry name" value="p450"/>
    <property type="match status" value="1"/>
</dbReference>
<keyword evidence="3 4" id="KW-0349">Heme</keyword>
<dbReference type="InterPro" id="IPR036396">
    <property type="entry name" value="Cyt_P450_sf"/>
</dbReference>
<dbReference type="OrthoDB" id="7376058at2"/>
<comment type="cofactor">
    <cofactor evidence="1 3">
        <name>heme</name>
        <dbReference type="ChEBI" id="CHEBI:30413"/>
    </cofactor>
</comment>
<dbReference type="AlphaFoldDB" id="A0A3N0GIP6"/>
<keyword evidence="3 4" id="KW-0479">Metal-binding</keyword>
<dbReference type="InterPro" id="IPR002401">
    <property type="entry name" value="Cyt_P450_E_grp-I"/>
</dbReference>
<dbReference type="InterPro" id="IPR050121">
    <property type="entry name" value="Cytochrome_P450_monoxygenase"/>
</dbReference>
<proteinExistence type="inferred from homology"/>
<evidence type="ECO:0000256" key="1">
    <source>
        <dbReference type="ARBA" id="ARBA00001971"/>
    </source>
</evidence>
<dbReference type="PANTHER" id="PTHR24305">
    <property type="entry name" value="CYTOCHROME P450"/>
    <property type="match status" value="1"/>
</dbReference>
<dbReference type="PROSITE" id="PS00086">
    <property type="entry name" value="CYTOCHROME_P450"/>
    <property type="match status" value="1"/>
</dbReference>
<organism evidence="5 6">
    <name type="scientific">Nocardioides pocheonensis</name>
    <dbReference type="NCBI Taxonomy" id="661485"/>
    <lineage>
        <taxon>Bacteria</taxon>
        <taxon>Bacillati</taxon>
        <taxon>Actinomycetota</taxon>
        <taxon>Actinomycetes</taxon>
        <taxon>Propionibacteriales</taxon>
        <taxon>Nocardioidaceae</taxon>
        <taxon>Nocardioides</taxon>
    </lineage>
</organism>
<dbReference type="PANTHER" id="PTHR24305:SF166">
    <property type="entry name" value="CYTOCHROME P450 12A4, MITOCHONDRIAL-RELATED"/>
    <property type="match status" value="1"/>
</dbReference>
<dbReference type="InterPro" id="IPR017972">
    <property type="entry name" value="Cyt_P450_CS"/>
</dbReference>
<evidence type="ECO:0000313" key="6">
    <source>
        <dbReference type="Proteomes" id="UP000279994"/>
    </source>
</evidence>